<accession>A0A6M3JRS5</accession>
<gene>
    <name evidence="1" type="ORF">MM415A03019_0008</name>
</gene>
<name>A0A6M3JRS5_9ZZZZ</name>
<dbReference type="EMBL" id="MT141905">
    <property type="protein sequence ID" value="QJA71861.1"/>
    <property type="molecule type" value="Genomic_DNA"/>
</dbReference>
<dbReference type="AlphaFoldDB" id="A0A6M3JRS5"/>
<evidence type="ECO:0000313" key="1">
    <source>
        <dbReference type="EMBL" id="QJA71861.1"/>
    </source>
</evidence>
<proteinExistence type="predicted"/>
<reference evidence="1" key="1">
    <citation type="submission" date="2020-03" db="EMBL/GenBank/DDBJ databases">
        <title>The deep terrestrial virosphere.</title>
        <authorList>
            <person name="Holmfeldt K."/>
            <person name="Nilsson E."/>
            <person name="Simone D."/>
            <person name="Lopez-Fernandez M."/>
            <person name="Wu X."/>
            <person name="de Brujin I."/>
            <person name="Lundin D."/>
            <person name="Andersson A."/>
            <person name="Bertilsson S."/>
            <person name="Dopson M."/>
        </authorList>
    </citation>
    <scope>NUCLEOTIDE SEQUENCE</scope>
    <source>
        <strain evidence="1">MM415A03019</strain>
    </source>
</reference>
<organism evidence="1">
    <name type="scientific">viral metagenome</name>
    <dbReference type="NCBI Taxonomy" id="1070528"/>
    <lineage>
        <taxon>unclassified sequences</taxon>
        <taxon>metagenomes</taxon>
        <taxon>organismal metagenomes</taxon>
    </lineage>
</organism>
<protein>
    <submittedName>
        <fullName evidence="1">Uncharacterized protein</fullName>
    </submittedName>
</protein>
<sequence length="63" mass="7238">MEEGLIVIPVENENQAKALAFFLAKERNRHLKDICAIDKDLNKLEAKWGIRIPNPPAEVWVEI</sequence>